<evidence type="ECO:0000313" key="2">
    <source>
        <dbReference type="EMBL" id="GAA55177.1"/>
    </source>
</evidence>
<sequence>MSCGVFRYMQGKSHENYQDSLKGFGAQLDSSSFYFSRHHIMTYAFRTFDNLSSRVNFFQCVYSKSRIPSGLLFEEAEVYSSIFASKFLILVREWSRTANPSNGDYCVKRRERHFGAEPHKQRTLSVDWIPPPDSKQKRLSNGVSCESLSHPKSNRLISYSCTDIPVLWKGRRLSSNQFADKSEPFGPSRPESQSSASCSITADHDRPITKQLLPRTVNAIPNLGNLLHNTIPACVETESLRQFYESRFTKVLVSPVPVSLYTKQTESGLGVMSSLGSTDHEEWICVKRGLLTYLMCHDPVKPSAVKAVDVQLCDPFTYASIWIGTIALSRFPDRKSLTQQTAPNFAQHAATLYNVTQFNSQVVEHTFVCKVVRERILMPVRKRVWIKSKRLSSELLDYQVHKLRFQILWNQVATKRLVDNLGSKVQQCLAKAMIVVEAVHVISFDYEKGIVNAKKLSVDNDIRPTPFVRILPYKYWLKLGILEIPLQYLVLVSKQRTEIPVDAYCYVSVT</sequence>
<gene>
    <name evidence="2" type="ORF">CLF_107094</name>
</gene>
<feature type="region of interest" description="Disordered" evidence="1">
    <location>
        <begin position="116"/>
        <end position="148"/>
    </location>
</feature>
<feature type="region of interest" description="Disordered" evidence="1">
    <location>
        <begin position="178"/>
        <end position="201"/>
    </location>
</feature>
<accession>G7YQE7</accession>
<dbReference type="AlphaFoldDB" id="G7YQE7"/>
<dbReference type="EMBL" id="DF143973">
    <property type="protein sequence ID" value="GAA55177.1"/>
    <property type="molecule type" value="Genomic_DNA"/>
</dbReference>
<name>G7YQE7_CLOSI</name>
<dbReference type="Proteomes" id="UP000008909">
    <property type="component" value="Unassembled WGS sequence"/>
</dbReference>
<feature type="compositionally biased region" description="Polar residues" evidence="1">
    <location>
        <begin position="190"/>
        <end position="200"/>
    </location>
</feature>
<protein>
    <submittedName>
        <fullName evidence="2">Uncharacterized protein</fullName>
    </submittedName>
</protein>
<keyword evidence="3" id="KW-1185">Reference proteome</keyword>
<organism evidence="2 3">
    <name type="scientific">Clonorchis sinensis</name>
    <name type="common">Chinese liver fluke</name>
    <dbReference type="NCBI Taxonomy" id="79923"/>
    <lineage>
        <taxon>Eukaryota</taxon>
        <taxon>Metazoa</taxon>
        <taxon>Spiralia</taxon>
        <taxon>Lophotrochozoa</taxon>
        <taxon>Platyhelminthes</taxon>
        <taxon>Trematoda</taxon>
        <taxon>Digenea</taxon>
        <taxon>Opisthorchiida</taxon>
        <taxon>Opisthorchiata</taxon>
        <taxon>Opisthorchiidae</taxon>
        <taxon>Clonorchis</taxon>
    </lineage>
</organism>
<proteinExistence type="predicted"/>
<feature type="compositionally biased region" description="Polar residues" evidence="1">
    <location>
        <begin position="139"/>
        <end position="148"/>
    </location>
</feature>
<evidence type="ECO:0000256" key="1">
    <source>
        <dbReference type="SAM" id="MobiDB-lite"/>
    </source>
</evidence>
<evidence type="ECO:0000313" key="3">
    <source>
        <dbReference type="Proteomes" id="UP000008909"/>
    </source>
</evidence>
<reference key="2">
    <citation type="submission" date="2011-10" db="EMBL/GenBank/DDBJ databases">
        <title>The genome and transcriptome sequence of Clonorchis sinensis provide insights into the carcinogenic liver fluke.</title>
        <authorList>
            <person name="Wang X."/>
            <person name="Huang Y."/>
            <person name="Chen W."/>
            <person name="Liu H."/>
            <person name="Guo L."/>
            <person name="Chen Y."/>
            <person name="Luo F."/>
            <person name="Zhou W."/>
            <person name="Sun J."/>
            <person name="Mao Q."/>
            <person name="Liang P."/>
            <person name="Zhou C."/>
            <person name="Tian Y."/>
            <person name="Men J."/>
            <person name="Lv X."/>
            <person name="Huang L."/>
            <person name="Zhou J."/>
            <person name="Hu Y."/>
            <person name="Li R."/>
            <person name="Zhang F."/>
            <person name="Lei H."/>
            <person name="Li X."/>
            <person name="Hu X."/>
            <person name="Liang C."/>
            <person name="Xu J."/>
            <person name="Wu Z."/>
            <person name="Yu X."/>
        </authorList>
    </citation>
    <scope>NUCLEOTIDE SEQUENCE</scope>
    <source>
        <strain>Henan</strain>
    </source>
</reference>
<reference evidence="2" key="1">
    <citation type="journal article" date="2011" name="Genome Biol.">
        <title>The draft genome of the carcinogenic human liver fluke Clonorchis sinensis.</title>
        <authorList>
            <person name="Wang X."/>
            <person name="Chen W."/>
            <person name="Huang Y."/>
            <person name="Sun J."/>
            <person name="Men J."/>
            <person name="Liu H."/>
            <person name="Luo F."/>
            <person name="Guo L."/>
            <person name="Lv X."/>
            <person name="Deng C."/>
            <person name="Zhou C."/>
            <person name="Fan Y."/>
            <person name="Li X."/>
            <person name="Huang L."/>
            <person name="Hu Y."/>
            <person name="Liang C."/>
            <person name="Hu X."/>
            <person name="Xu J."/>
            <person name="Yu X."/>
        </authorList>
    </citation>
    <scope>NUCLEOTIDE SEQUENCE [LARGE SCALE GENOMIC DNA]</scope>
    <source>
        <strain evidence="2">Henan</strain>
    </source>
</reference>